<evidence type="ECO:0000256" key="1">
    <source>
        <dbReference type="ARBA" id="ARBA00023015"/>
    </source>
</evidence>
<dbReference type="EMBL" id="JAPNNL010000038">
    <property type="protein sequence ID" value="MDA0634274.1"/>
    <property type="molecule type" value="Genomic_DNA"/>
</dbReference>
<keyword evidence="3" id="KW-1133">Transmembrane helix</keyword>
<accession>A0ABT4SAN8</accession>
<dbReference type="Proteomes" id="UP001144036">
    <property type="component" value="Unassembled WGS sequence"/>
</dbReference>
<dbReference type="Gene3D" id="1.10.10.1320">
    <property type="entry name" value="Anti-sigma factor, zinc-finger domain"/>
    <property type="match status" value="1"/>
</dbReference>
<evidence type="ECO:0000256" key="3">
    <source>
        <dbReference type="SAM" id="Phobius"/>
    </source>
</evidence>
<proteinExistence type="predicted"/>
<evidence type="ECO:0000259" key="4">
    <source>
        <dbReference type="Pfam" id="PF13490"/>
    </source>
</evidence>
<keyword evidence="2" id="KW-0804">Transcription</keyword>
<comment type="caution">
    <text evidence="5">The sequence shown here is derived from an EMBL/GenBank/DDBJ whole genome shotgun (WGS) entry which is preliminary data.</text>
</comment>
<sequence>MTSRVEHTDVGAYALGLLDEDDRLAFETHLLGCRSCAAELSDLAGVAQALHGLGPVTDDLPEDEPAEVIDLLRRKQAADRRSRRGTFLLGVAAAVALIAGGLVLGAQIGAQNAPPAAHSRLGPAEQFYAMGTPVPGTGRDGVTGGLVLESKGWGTHAALKLSGVEGPLECELVAVGKDGDRRIMMGWAVPPDGYGTAANPNPLYMHGAAALPIDRIDRFEVVTATGRNLLTVDV</sequence>
<organism evidence="5 6">
    <name type="scientific">Nonomuraea corallina</name>
    <dbReference type="NCBI Taxonomy" id="2989783"/>
    <lineage>
        <taxon>Bacteria</taxon>
        <taxon>Bacillati</taxon>
        <taxon>Actinomycetota</taxon>
        <taxon>Actinomycetes</taxon>
        <taxon>Streptosporangiales</taxon>
        <taxon>Streptosporangiaceae</taxon>
        <taxon>Nonomuraea</taxon>
    </lineage>
</organism>
<protein>
    <submittedName>
        <fullName evidence="5">Zf-HC2 domain-containing protein</fullName>
    </submittedName>
</protein>
<keyword evidence="3" id="KW-0472">Membrane</keyword>
<gene>
    <name evidence="5" type="ORF">OUY22_12690</name>
</gene>
<dbReference type="Pfam" id="PF13490">
    <property type="entry name" value="zf-HC2"/>
    <property type="match status" value="1"/>
</dbReference>
<evidence type="ECO:0000313" key="5">
    <source>
        <dbReference type="EMBL" id="MDA0634274.1"/>
    </source>
</evidence>
<evidence type="ECO:0000313" key="6">
    <source>
        <dbReference type="Proteomes" id="UP001144036"/>
    </source>
</evidence>
<dbReference type="RefSeq" id="WP_270155080.1">
    <property type="nucleotide sequence ID" value="NZ_JAPNNL010000038.1"/>
</dbReference>
<feature type="transmembrane region" description="Helical" evidence="3">
    <location>
        <begin position="87"/>
        <end position="110"/>
    </location>
</feature>
<keyword evidence="6" id="KW-1185">Reference proteome</keyword>
<name>A0ABT4SAN8_9ACTN</name>
<evidence type="ECO:0000256" key="2">
    <source>
        <dbReference type="ARBA" id="ARBA00023163"/>
    </source>
</evidence>
<keyword evidence="3" id="KW-0812">Transmembrane</keyword>
<reference evidence="5" key="1">
    <citation type="submission" date="2022-11" db="EMBL/GenBank/DDBJ databases">
        <title>Nonomuraea corallina sp. nov., a new species of the genus Nonomuraea isolated from sea side sediment in Thai sea.</title>
        <authorList>
            <person name="Ngamcharungchit C."/>
            <person name="Matsumoto A."/>
            <person name="Suriyachadkun C."/>
            <person name="Panbangred W."/>
            <person name="Inahashi Y."/>
            <person name="Intra B."/>
        </authorList>
    </citation>
    <scope>NUCLEOTIDE SEQUENCE</scope>
    <source>
        <strain evidence="5">MCN248</strain>
    </source>
</reference>
<keyword evidence="1" id="KW-0805">Transcription regulation</keyword>
<dbReference type="InterPro" id="IPR041916">
    <property type="entry name" value="Anti_sigma_zinc_sf"/>
</dbReference>
<dbReference type="InterPro" id="IPR027383">
    <property type="entry name" value="Znf_put"/>
</dbReference>
<feature type="domain" description="Putative zinc-finger" evidence="4">
    <location>
        <begin position="10"/>
        <end position="37"/>
    </location>
</feature>